<name>A0AAX3FMB9_ACTEU</name>
<accession>A0AAX3FMB9</accession>
<dbReference type="RefSeq" id="WP_039196664.1">
    <property type="nucleotide sequence ID" value="NZ_LR134310.1"/>
</dbReference>
<gene>
    <name evidence="1" type="ORF">NCTC8529_02156</name>
</gene>
<dbReference type="GeneID" id="92744754"/>
<organism evidence="1 2">
    <name type="scientific">Actinobacillus equuli</name>
    <dbReference type="NCBI Taxonomy" id="718"/>
    <lineage>
        <taxon>Bacteria</taxon>
        <taxon>Pseudomonadati</taxon>
        <taxon>Pseudomonadota</taxon>
        <taxon>Gammaproteobacteria</taxon>
        <taxon>Pasteurellales</taxon>
        <taxon>Pasteurellaceae</taxon>
        <taxon>Actinobacillus</taxon>
    </lineage>
</organism>
<protein>
    <submittedName>
        <fullName evidence="1">Uncharacterized protein</fullName>
    </submittedName>
</protein>
<dbReference type="AlphaFoldDB" id="A0AAX3FMB9"/>
<sequence>MAVKQIYAAYAGERYIMDGTAIEIALGMNISVETVRKLATPSYAKRTGKGLSIVKLGREEVGDRK</sequence>
<evidence type="ECO:0000313" key="1">
    <source>
        <dbReference type="EMBL" id="VEE93012.1"/>
    </source>
</evidence>
<dbReference type="Proteomes" id="UP000268529">
    <property type="component" value="Chromosome"/>
</dbReference>
<proteinExistence type="predicted"/>
<evidence type="ECO:0000313" key="2">
    <source>
        <dbReference type="Proteomes" id="UP000268529"/>
    </source>
</evidence>
<reference evidence="1 2" key="1">
    <citation type="submission" date="2018-12" db="EMBL/GenBank/DDBJ databases">
        <authorList>
            <consortium name="Pathogen Informatics"/>
        </authorList>
    </citation>
    <scope>NUCLEOTIDE SEQUENCE [LARGE SCALE GENOMIC DNA]</scope>
    <source>
        <strain evidence="1 2">NCTC8529</strain>
    </source>
</reference>
<dbReference type="EMBL" id="LR134310">
    <property type="protein sequence ID" value="VEE93012.1"/>
    <property type="molecule type" value="Genomic_DNA"/>
</dbReference>